<dbReference type="EMBL" id="DF238795">
    <property type="protein sequence ID" value="GAC95468.1"/>
    <property type="molecule type" value="Genomic_DNA"/>
</dbReference>
<feature type="region of interest" description="Disordered" evidence="1">
    <location>
        <begin position="1"/>
        <end position="24"/>
    </location>
</feature>
<gene>
    <name evidence="2" type="ORF">PHSY_003044</name>
</gene>
<proteinExistence type="predicted"/>
<evidence type="ECO:0000313" key="3">
    <source>
        <dbReference type="Proteomes" id="UP000014071"/>
    </source>
</evidence>
<sequence>MRKSRFARSHSLCGTPYTPAQYRNPPRLALLGYQPSVPLRHTPSTLQQPPHLCSRPSSASHSTFCSDSYHQSIRFYDVHLQPDQPIKRNQSAARSASPIHRLSFPIHRHTASAI</sequence>
<evidence type="ECO:0000256" key="1">
    <source>
        <dbReference type="SAM" id="MobiDB-lite"/>
    </source>
</evidence>
<dbReference type="RefSeq" id="XP_012189055.1">
    <property type="nucleotide sequence ID" value="XM_012333665.1"/>
</dbReference>
<reference evidence="3" key="1">
    <citation type="journal article" date="2013" name="Genome Announc.">
        <title>Draft genome sequence of the basidiomycetous yeast-like fungus Pseudozyma hubeiensis SY62, which produces an abundant amount of the biosurfactant mannosylerythritol lipids.</title>
        <authorList>
            <person name="Konishi M."/>
            <person name="Hatada Y."/>
            <person name="Horiuchi J."/>
        </authorList>
    </citation>
    <scope>NUCLEOTIDE SEQUENCE [LARGE SCALE GENOMIC DNA]</scope>
    <source>
        <strain evidence="3">SY62</strain>
    </source>
</reference>
<keyword evidence="3" id="KW-1185">Reference proteome</keyword>
<dbReference type="AlphaFoldDB" id="R9P272"/>
<dbReference type="GeneID" id="24108334"/>
<accession>R9P272</accession>
<dbReference type="Proteomes" id="UP000014071">
    <property type="component" value="Unassembled WGS sequence"/>
</dbReference>
<protein>
    <submittedName>
        <fullName evidence="2">Uncharacterized protein</fullName>
    </submittedName>
</protein>
<dbReference type="HOGENOM" id="CLU_2122142_0_0_1"/>
<name>R9P272_PSEHS</name>
<organism evidence="2 3">
    <name type="scientific">Pseudozyma hubeiensis (strain SY62)</name>
    <name type="common">Yeast</name>
    <dbReference type="NCBI Taxonomy" id="1305764"/>
    <lineage>
        <taxon>Eukaryota</taxon>
        <taxon>Fungi</taxon>
        <taxon>Dikarya</taxon>
        <taxon>Basidiomycota</taxon>
        <taxon>Ustilaginomycotina</taxon>
        <taxon>Ustilaginomycetes</taxon>
        <taxon>Ustilaginales</taxon>
        <taxon>Ustilaginaceae</taxon>
        <taxon>Pseudozyma</taxon>
    </lineage>
</organism>
<evidence type="ECO:0000313" key="2">
    <source>
        <dbReference type="EMBL" id="GAC95468.1"/>
    </source>
</evidence>